<accession>A0A2W1P330</accession>
<reference evidence="1" key="1">
    <citation type="submission" date="2018-06" db="EMBL/GenBank/DDBJ databases">
        <title>Paenibacillus xerothermodurans sp. nov. an extremely dry heat resistant spore forming bacterium isolated from the soil of Cape Canaveral, Florida.</title>
        <authorList>
            <person name="Seuylemezian A."/>
            <person name="Kaur N."/>
            <person name="Patil P."/>
            <person name="Patil P."/>
            <person name="Mayilraj S."/>
            <person name="Vaishampayan P."/>
        </authorList>
    </citation>
    <scope>NUCLEOTIDE SEQUENCE [LARGE SCALE GENOMIC DNA]</scope>
    <source>
        <strain evidence="1">ATCC 27380</strain>
    </source>
</reference>
<evidence type="ECO:0008006" key="3">
    <source>
        <dbReference type="Google" id="ProtNLM"/>
    </source>
</evidence>
<evidence type="ECO:0000313" key="2">
    <source>
        <dbReference type="Proteomes" id="UP000214746"/>
    </source>
</evidence>
<dbReference type="RefSeq" id="WP_089198702.1">
    <property type="nucleotide sequence ID" value="NZ_NHRJ02000002.1"/>
</dbReference>
<gene>
    <name evidence="1" type="ORF">CBW46_003660</name>
</gene>
<protein>
    <recommendedName>
        <fullName evidence="3">Methyl-accepting chemotaxis protein</fullName>
    </recommendedName>
</protein>
<name>A0A2W1P330_PAEXE</name>
<evidence type="ECO:0000313" key="1">
    <source>
        <dbReference type="EMBL" id="PZE21558.1"/>
    </source>
</evidence>
<organism evidence="1 2">
    <name type="scientific">Paenibacillus xerothermodurans</name>
    <dbReference type="NCBI Taxonomy" id="1977292"/>
    <lineage>
        <taxon>Bacteria</taxon>
        <taxon>Bacillati</taxon>
        <taxon>Bacillota</taxon>
        <taxon>Bacilli</taxon>
        <taxon>Bacillales</taxon>
        <taxon>Paenibacillaceae</taxon>
        <taxon>Paenibacillus</taxon>
    </lineage>
</organism>
<dbReference type="EMBL" id="NHRJ02000002">
    <property type="protein sequence ID" value="PZE21558.1"/>
    <property type="molecule type" value="Genomic_DNA"/>
</dbReference>
<dbReference type="Gene3D" id="1.10.287.950">
    <property type="entry name" value="Methyl-accepting chemotaxis protein"/>
    <property type="match status" value="1"/>
</dbReference>
<dbReference type="SUPFAM" id="SSF58104">
    <property type="entry name" value="Methyl-accepting chemotaxis protein (MCP) signaling domain"/>
    <property type="match status" value="1"/>
</dbReference>
<keyword evidence="2" id="KW-1185">Reference proteome</keyword>
<comment type="caution">
    <text evidence="1">The sequence shown here is derived from an EMBL/GenBank/DDBJ whole genome shotgun (WGS) entry which is preliminary data.</text>
</comment>
<sequence>MQQVNASAQRMGQLMAGVASVAEQSAANTQNVAAAAKEQNASMQEVSALADDLSKTGEDLQPALNNFKV</sequence>
<dbReference type="AlphaFoldDB" id="A0A2W1P330"/>
<dbReference type="Proteomes" id="UP000214746">
    <property type="component" value="Unassembled WGS sequence"/>
</dbReference>
<proteinExistence type="predicted"/>